<accession>A0AAD6WZB7</accession>
<feature type="compositionally biased region" description="Polar residues" evidence="1">
    <location>
        <begin position="1"/>
        <end position="11"/>
    </location>
</feature>
<protein>
    <submittedName>
        <fullName evidence="2">Uncharacterized protein</fullName>
    </submittedName>
</protein>
<comment type="caution">
    <text evidence="2">The sequence shown here is derived from an EMBL/GenBank/DDBJ whole genome shotgun (WGS) entry which is preliminary data.</text>
</comment>
<proteinExistence type="predicted"/>
<dbReference type="AlphaFoldDB" id="A0AAD6WZB7"/>
<evidence type="ECO:0000313" key="3">
    <source>
        <dbReference type="Proteomes" id="UP001218188"/>
    </source>
</evidence>
<evidence type="ECO:0000313" key="2">
    <source>
        <dbReference type="EMBL" id="KAJ7026514.1"/>
    </source>
</evidence>
<evidence type="ECO:0000256" key="1">
    <source>
        <dbReference type="SAM" id="MobiDB-lite"/>
    </source>
</evidence>
<feature type="region of interest" description="Disordered" evidence="1">
    <location>
        <begin position="1"/>
        <end position="23"/>
    </location>
</feature>
<dbReference type="EMBL" id="JARJCM010000137">
    <property type="protein sequence ID" value="KAJ7026514.1"/>
    <property type="molecule type" value="Genomic_DNA"/>
</dbReference>
<dbReference type="Proteomes" id="UP001218188">
    <property type="component" value="Unassembled WGS sequence"/>
</dbReference>
<organism evidence="2 3">
    <name type="scientific">Mycena alexandri</name>
    <dbReference type="NCBI Taxonomy" id="1745969"/>
    <lineage>
        <taxon>Eukaryota</taxon>
        <taxon>Fungi</taxon>
        <taxon>Dikarya</taxon>
        <taxon>Basidiomycota</taxon>
        <taxon>Agaricomycotina</taxon>
        <taxon>Agaricomycetes</taxon>
        <taxon>Agaricomycetidae</taxon>
        <taxon>Agaricales</taxon>
        <taxon>Marasmiineae</taxon>
        <taxon>Mycenaceae</taxon>
        <taxon>Mycena</taxon>
    </lineage>
</organism>
<reference evidence="2" key="1">
    <citation type="submission" date="2023-03" db="EMBL/GenBank/DDBJ databases">
        <title>Massive genome expansion in bonnet fungi (Mycena s.s.) driven by repeated elements and novel gene families across ecological guilds.</title>
        <authorList>
            <consortium name="Lawrence Berkeley National Laboratory"/>
            <person name="Harder C.B."/>
            <person name="Miyauchi S."/>
            <person name="Viragh M."/>
            <person name="Kuo A."/>
            <person name="Thoen E."/>
            <person name="Andreopoulos B."/>
            <person name="Lu D."/>
            <person name="Skrede I."/>
            <person name="Drula E."/>
            <person name="Henrissat B."/>
            <person name="Morin E."/>
            <person name="Kohler A."/>
            <person name="Barry K."/>
            <person name="LaButti K."/>
            <person name="Morin E."/>
            <person name="Salamov A."/>
            <person name="Lipzen A."/>
            <person name="Mereny Z."/>
            <person name="Hegedus B."/>
            <person name="Baldrian P."/>
            <person name="Stursova M."/>
            <person name="Weitz H."/>
            <person name="Taylor A."/>
            <person name="Grigoriev I.V."/>
            <person name="Nagy L.G."/>
            <person name="Martin F."/>
            <person name="Kauserud H."/>
        </authorList>
    </citation>
    <scope>NUCLEOTIDE SEQUENCE</scope>
    <source>
        <strain evidence="2">CBHHK200</strain>
    </source>
</reference>
<gene>
    <name evidence="2" type="ORF">C8F04DRAFT_1400018</name>
</gene>
<name>A0AAD6WZB7_9AGAR</name>
<sequence length="177" mass="19171">MDAWSSESETLLNFVPPPSATSPARAAACPSPATAARPFAIPAAFLHYQAYYLSVAQATTGRTAPRWALAYLSLERARGKYFTDLIPFCTVHAASSTTMSNGDARAFLDLGQLALTTPGNERHGDIIFVCRRYAMLSSCRLLSQSLWGGSTHLVPKSLTRDAGPFLLIRTPSLKLSY</sequence>
<keyword evidence="3" id="KW-1185">Reference proteome</keyword>